<dbReference type="Proteomes" id="UP000708208">
    <property type="component" value="Unassembled WGS sequence"/>
</dbReference>
<feature type="non-terminal residue" evidence="1">
    <location>
        <position position="223"/>
    </location>
</feature>
<reference evidence="1" key="1">
    <citation type="submission" date="2021-06" db="EMBL/GenBank/DDBJ databases">
        <authorList>
            <person name="Hodson N. C."/>
            <person name="Mongue J. A."/>
            <person name="Jaron S. K."/>
        </authorList>
    </citation>
    <scope>NUCLEOTIDE SEQUENCE</scope>
</reference>
<accession>A0A8J2P7G1</accession>
<comment type="caution">
    <text evidence="1">The sequence shown here is derived from an EMBL/GenBank/DDBJ whole genome shotgun (WGS) entry which is preliminary data.</text>
</comment>
<evidence type="ECO:0000313" key="2">
    <source>
        <dbReference type="Proteomes" id="UP000708208"/>
    </source>
</evidence>
<name>A0A8J2P7G1_9HEXA</name>
<dbReference type="AlphaFoldDB" id="A0A8J2P7G1"/>
<proteinExistence type="predicted"/>
<dbReference type="EMBL" id="CAJVCH010169061">
    <property type="protein sequence ID" value="CAG7728822.1"/>
    <property type="molecule type" value="Genomic_DNA"/>
</dbReference>
<protein>
    <submittedName>
        <fullName evidence="1">Uncharacterized protein</fullName>
    </submittedName>
</protein>
<organism evidence="1 2">
    <name type="scientific">Allacma fusca</name>
    <dbReference type="NCBI Taxonomy" id="39272"/>
    <lineage>
        <taxon>Eukaryota</taxon>
        <taxon>Metazoa</taxon>
        <taxon>Ecdysozoa</taxon>
        <taxon>Arthropoda</taxon>
        <taxon>Hexapoda</taxon>
        <taxon>Collembola</taxon>
        <taxon>Symphypleona</taxon>
        <taxon>Sminthuridae</taxon>
        <taxon>Allacma</taxon>
    </lineage>
</organism>
<evidence type="ECO:0000313" key="1">
    <source>
        <dbReference type="EMBL" id="CAG7728822.1"/>
    </source>
</evidence>
<gene>
    <name evidence="1" type="ORF">AFUS01_LOCUS17578</name>
</gene>
<keyword evidence="2" id="KW-1185">Reference proteome</keyword>
<sequence length="223" mass="25726">MFMARSHTPHLDTFSSIHGGRIFKARGLSCKATFISTANLSDESNFEYTMQRPDFTLVEYIFEFYYLKAKLNDLIILIAHNSTVTKFIDEATRILKKQVEFHAQVFVLFPEVGDLLEEETYSGFYACWFSDGCMVRFNCSGPSCSDSMWQVFNSATNFGKKIRPVTVKFKNMPLVRPQSFLGSPFQRNKSWTLQETIHFFLTGLCGLQFYSVRKLLQVCENTL</sequence>